<name>A0AA51NA46_9BACT</name>
<protein>
    <submittedName>
        <fullName evidence="2">DUF2892 domain-containing protein</fullName>
    </submittedName>
</protein>
<dbReference type="RefSeq" id="WP_308348460.1">
    <property type="nucleotide sequence ID" value="NZ_CP129971.1"/>
</dbReference>
<proteinExistence type="predicted"/>
<feature type="transmembrane region" description="Helical" evidence="1">
    <location>
        <begin position="12"/>
        <end position="28"/>
    </location>
</feature>
<dbReference type="KEGG" id="msaa:QYS49_38130"/>
<keyword evidence="3" id="KW-1185">Reference proteome</keyword>
<reference evidence="2 3" key="1">
    <citation type="submission" date="2023-08" db="EMBL/GenBank/DDBJ databases">
        <title>Comparative genomics and taxonomic characterization of three novel marine species of genus Marivirga.</title>
        <authorList>
            <person name="Muhammad N."/>
            <person name="Kim S.-G."/>
        </authorList>
    </citation>
    <scope>NUCLEOTIDE SEQUENCE [LARGE SCALE GENOMIC DNA]</scope>
    <source>
        <strain evidence="2 3">BDSF4-3</strain>
    </source>
</reference>
<sequence>MQANRRTADKTIIILLAIIVGVFYYFGIILETLAIILGNLALVIVFSSIISF</sequence>
<gene>
    <name evidence="2" type="ORF">QYS49_38130</name>
</gene>
<organism evidence="2 3">
    <name type="scientific">Marivirga salinarum</name>
    <dbReference type="NCBI Taxonomy" id="3059078"/>
    <lineage>
        <taxon>Bacteria</taxon>
        <taxon>Pseudomonadati</taxon>
        <taxon>Bacteroidota</taxon>
        <taxon>Cytophagia</taxon>
        <taxon>Cytophagales</taxon>
        <taxon>Marivirgaceae</taxon>
        <taxon>Marivirga</taxon>
    </lineage>
</organism>
<keyword evidence="1" id="KW-1133">Transmembrane helix</keyword>
<keyword evidence="1" id="KW-0472">Membrane</keyword>
<evidence type="ECO:0000313" key="2">
    <source>
        <dbReference type="EMBL" id="WMN11368.1"/>
    </source>
</evidence>
<dbReference type="AlphaFoldDB" id="A0AA51NA46"/>
<dbReference type="Proteomes" id="UP001230496">
    <property type="component" value="Chromosome"/>
</dbReference>
<evidence type="ECO:0000313" key="3">
    <source>
        <dbReference type="Proteomes" id="UP001230496"/>
    </source>
</evidence>
<accession>A0AA51NA46</accession>
<feature type="transmembrane region" description="Helical" evidence="1">
    <location>
        <begin position="34"/>
        <end position="51"/>
    </location>
</feature>
<dbReference type="EMBL" id="CP129971">
    <property type="protein sequence ID" value="WMN11368.1"/>
    <property type="molecule type" value="Genomic_DNA"/>
</dbReference>
<keyword evidence="1" id="KW-0812">Transmembrane</keyword>
<evidence type="ECO:0000256" key="1">
    <source>
        <dbReference type="SAM" id="Phobius"/>
    </source>
</evidence>